<keyword evidence="3" id="KW-1185">Reference proteome</keyword>
<dbReference type="EMBL" id="MPIN01000013">
    <property type="protein sequence ID" value="OJH35604.1"/>
    <property type="molecule type" value="Genomic_DNA"/>
</dbReference>
<evidence type="ECO:0000313" key="2">
    <source>
        <dbReference type="EMBL" id="OJH35604.1"/>
    </source>
</evidence>
<dbReference type="Proteomes" id="UP000182229">
    <property type="component" value="Unassembled WGS sequence"/>
</dbReference>
<dbReference type="STRING" id="83449.BON30_36635"/>
<evidence type="ECO:0000256" key="1">
    <source>
        <dbReference type="SAM" id="SignalP"/>
    </source>
</evidence>
<reference evidence="3" key="1">
    <citation type="submission" date="2016-11" db="EMBL/GenBank/DDBJ databases">
        <authorList>
            <person name="Shukria A."/>
            <person name="Stevens D.C."/>
        </authorList>
    </citation>
    <scope>NUCLEOTIDE SEQUENCE [LARGE SCALE GENOMIC DNA]</scope>
    <source>
        <strain evidence="3">Cbfe23</strain>
    </source>
</reference>
<organism evidence="2 3">
    <name type="scientific">Cystobacter ferrugineus</name>
    <dbReference type="NCBI Taxonomy" id="83449"/>
    <lineage>
        <taxon>Bacteria</taxon>
        <taxon>Pseudomonadati</taxon>
        <taxon>Myxococcota</taxon>
        <taxon>Myxococcia</taxon>
        <taxon>Myxococcales</taxon>
        <taxon>Cystobacterineae</taxon>
        <taxon>Archangiaceae</taxon>
        <taxon>Cystobacter</taxon>
    </lineage>
</organism>
<gene>
    <name evidence="2" type="ORF">BON30_36635</name>
</gene>
<evidence type="ECO:0000313" key="3">
    <source>
        <dbReference type="Proteomes" id="UP000182229"/>
    </source>
</evidence>
<feature type="chain" id="PRO_5013267804" evidence="1">
    <location>
        <begin position="22"/>
        <end position="107"/>
    </location>
</feature>
<feature type="signal peptide" evidence="1">
    <location>
        <begin position="1"/>
        <end position="21"/>
    </location>
</feature>
<keyword evidence="1" id="KW-0732">Signal</keyword>
<reference evidence="2 3" key="2">
    <citation type="submission" date="2016-12" db="EMBL/GenBank/DDBJ databases">
        <title>Draft Genome Sequence of Cystobacter ferrugineus Strain Cbfe23.</title>
        <authorList>
            <person name="Akbar S."/>
            <person name="Dowd S.E."/>
            <person name="Stevens D.C."/>
        </authorList>
    </citation>
    <scope>NUCLEOTIDE SEQUENCE [LARGE SCALE GENOMIC DNA]</scope>
    <source>
        <strain evidence="2 3">Cbfe23</strain>
    </source>
</reference>
<proteinExistence type="predicted"/>
<protein>
    <submittedName>
        <fullName evidence="2">Uncharacterized protein</fullName>
    </submittedName>
</protein>
<name>A0A1L9B027_9BACT</name>
<sequence length="107" mass="11230">MPSFFAAFAASIFFFPAGVKAFPVREPPAPFAVFPAKAEGALAAEPDWVSCPLLADGSGFTADVSEASSGERGAAWMQLLPAWADGGATRDRSVTASKRQAVLKRPR</sequence>
<accession>A0A1L9B027</accession>
<dbReference type="AlphaFoldDB" id="A0A1L9B027"/>
<comment type="caution">
    <text evidence="2">The sequence shown here is derived from an EMBL/GenBank/DDBJ whole genome shotgun (WGS) entry which is preliminary data.</text>
</comment>